<feature type="compositionally biased region" description="Polar residues" evidence="1">
    <location>
        <begin position="150"/>
        <end position="169"/>
    </location>
</feature>
<proteinExistence type="predicted"/>
<gene>
    <name evidence="2" type="ORF">ElyMa_000880000</name>
</gene>
<accession>A0AAV4H896</accession>
<feature type="compositionally biased region" description="Polar residues" evidence="1">
    <location>
        <begin position="310"/>
        <end position="325"/>
    </location>
</feature>
<evidence type="ECO:0000313" key="2">
    <source>
        <dbReference type="EMBL" id="GFR92946.1"/>
    </source>
</evidence>
<protein>
    <recommendedName>
        <fullName evidence="4">ZAD domain-containing protein</fullName>
    </recommendedName>
</protein>
<evidence type="ECO:0008006" key="4">
    <source>
        <dbReference type="Google" id="ProtNLM"/>
    </source>
</evidence>
<keyword evidence="3" id="KW-1185">Reference proteome</keyword>
<name>A0AAV4H896_9GAST</name>
<dbReference type="EMBL" id="BMAT01001812">
    <property type="protein sequence ID" value="GFR92946.1"/>
    <property type="molecule type" value="Genomic_DNA"/>
</dbReference>
<comment type="caution">
    <text evidence="2">The sequence shown here is derived from an EMBL/GenBank/DDBJ whole genome shotgun (WGS) entry which is preliminary data.</text>
</comment>
<dbReference type="Proteomes" id="UP000762676">
    <property type="component" value="Unassembled WGS sequence"/>
</dbReference>
<feature type="compositionally biased region" description="Polar residues" evidence="1">
    <location>
        <begin position="213"/>
        <end position="238"/>
    </location>
</feature>
<feature type="region of interest" description="Disordered" evidence="1">
    <location>
        <begin position="199"/>
        <end position="238"/>
    </location>
</feature>
<dbReference type="AlphaFoldDB" id="A0AAV4H896"/>
<feature type="region of interest" description="Disordered" evidence="1">
    <location>
        <begin position="126"/>
        <end position="169"/>
    </location>
</feature>
<reference evidence="2 3" key="1">
    <citation type="journal article" date="2021" name="Elife">
        <title>Chloroplast acquisition without the gene transfer in kleptoplastic sea slugs, Plakobranchus ocellatus.</title>
        <authorList>
            <person name="Maeda T."/>
            <person name="Takahashi S."/>
            <person name="Yoshida T."/>
            <person name="Shimamura S."/>
            <person name="Takaki Y."/>
            <person name="Nagai Y."/>
            <person name="Toyoda A."/>
            <person name="Suzuki Y."/>
            <person name="Arimoto A."/>
            <person name="Ishii H."/>
            <person name="Satoh N."/>
            <person name="Nishiyama T."/>
            <person name="Hasebe M."/>
            <person name="Maruyama T."/>
            <person name="Minagawa J."/>
            <person name="Obokata J."/>
            <person name="Shigenobu S."/>
        </authorList>
    </citation>
    <scope>NUCLEOTIDE SEQUENCE [LARGE SCALE GENOMIC DNA]</scope>
</reference>
<feature type="region of interest" description="Disordered" evidence="1">
    <location>
        <begin position="289"/>
        <end position="329"/>
    </location>
</feature>
<evidence type="ECO:0000256" key="1">
    <source>
        <dbReference type="SAM" id="MobiDB-lite"/>
    </source>
</evidence>
<evidence type="ECO:0000313" key="3">
    <source>
        <dbReference type="Proteomes" id="UP000762676"/>
    </source>
</evidence>
<organism evidence="2 3">
    <name type="scientific">Elysia marginata</name>
    <dbReference type="NCBI Taxonomy" id="1093978"/>
    <lineage>
        <taxon>Eukaryota</taxon>
        <taxon>Metazoa</taxon>
        <taxon>Spiralia</taxon>
        <taxon>Lophotrochozoa</taxon>
        <taxon>Mollusca</taxon>
        <taxon>Gastropoda</taxon>
        <taxon>Heterobranchia</taxon>
        <taxon>Euthyneura</taxon>
        <taxon>Panpulmonata</taxon>
        <taxon>Sacoglossa</taxon>
        <taxon>Placobranchoidea</taxon>
        <taxon>Plakobranchidae</taxon>
        <taxon>Elysia</taxon>
    </lineage>
</organism>
<sequence>MEHNFDSHQMRLKELCRLCGLRNLTSADKKKRRKPILCSDHTRDILLIFDVHIERDTDIYPPSMCFACFSSMRNYKRRSTHEALSKARMRVSAIERMWSECDTRASEDDCAVCKQYLNTSNGARFSKKKHKKALTSPPSPRSNSHIDRTGCSSTQTSTDATHVNTSHSPAQVDISTDTACTVETLEDDCDLPSFSAVGTLDKHTSTPPKDRPANTTNESATHLTPTLTKQSAPLLEPTQSPDIKTLFKRRGTQIHKIHKKKATQSENNIIDCKKGGGQPISMMKITNCRKPSTEASTSSRRERSQQIETTRTSIAGTSKQAQQTQHTHELNRLTKPVRREVFKDAGLESSVYIDEQTSLAMRVNVGLT</sequence>
<feature type="compositionally biased region" description="Basic and acidic residues" evidence="1">
    <location>
        <begin position="200"/>
        <end position="212"/>
    </location>
</feature>